<organism evidence="2 3">
    <name type="scientific">Marininema halotolerans</name>
    <dbReference type="NCBI Taxonomy" id="1155944"/>
    <lineage>
        <taxon>Bacteria</taxon>
        <taxon>Bacillati</taxon>
        <taxon>Bacillota</taxon>
        <taxon>Bacilli</taxon>
        <taxon>Bacillales</taxon>
        <taxon>Thermoactinomycetaceae</taxon>
        <taxon>Marininema</taxon>
    </lineage>
</organism>
<gene>
    <name evidence="2" type="ORF">SAMN05444972_10818</name>
</gene>
<name>A0A1I6ST08_9BACL</name>
<sequence length="131" mass="14539">MIMIWRVLNNEKGLALPIVLAVSILLFFIITAVLTQLVRAGHGSAAEWKMIRAQYAAESGIARMQYQLCGGSRSKNDSLITQMNGFQSQTWSEAHHGNQIQIVSVAKGQGVKQTIRVLVAKDTCIIQKWSR</sequence>
<protein>
    <submittedName>
        <fullName evidence="2">Uncharacterized protein</fullName>
    </submittedName>
</protein>
<reference evidence="3" key="1">
    <citation type="submission" date="2016-10" db="EMBL/GenBank/DDBJ databases">
        <authorList>
            <person name="Varghese N."/>
            <person name="Submissions S."/>
        </authorList>
    </citation>
    <scope>NUCLEOTIDE SEQUENCE [LARGE SCALE GENOMIC DNA]</scope>
    <source>
        <strain evidence="3">DSM 45789</strain>
    </source>
</reference>
<proteinExistence type="predicted"/>
<keyword evidence="1" id="KW-0472">Membrane</keyword>
<evidence type="ECO:0000313" key="3">
    <source>
        <dbReference type="Proteomes" id="UP000198660"/>
    </source>
</evidence>
<feature type="transmembrane region" description="Helical" evidence="1">
    <location>
        <begin position="14"/>
        <end position="34"/>
    </location>
</feature>
<accession>A0A1I6ST08</accession>
<dbReference type="AlphaFoldDB" id="A0A1I6ST08"/>
<dbReference type="Proteomes" id="UP000198660">
    <property type="component" value="Unassembled WGS sequence"/>
</dbReference>
<keyword evidence="3" id="KW-1185">Reference proteome</keyword>
<dbReference type="EMBL" id="FPAA01000008">
    <property type="protein sequence ID" value="SFS80046.1"/>
    <property type="molecule type" value="Genomic_DNA"/>
</dbReference>
<evidence type="ECO:0000256" key="1">
    <source>
        <dbReference type="SAM" id="Phobius"/>
    </source>
</evidence>
<keyword evidence="1" id="KW-1133">Transmembrane helix</keyword>
<keyword evidence="1" id="KW-0812">Transmembrane</keyword>
<evidence type="ECO:0000313" key="2">
    <source>
        <dbReference type="EMBL" id="SFS80046.1"/>
    </source>
</evidence>